<sequence>MASQLNKNPVVRYLIIPMTSETIHNFQLSPTVDESLSQLVEPSYAEDAMKDFFSLSLFDSPSCSGEAPTSEQPRKPAGNRAPLPIRQAKAAPARNFARTSSDRRTANGELLSLFSFAPARTLYIRFSIFLVDLVPDGGIESCLLAEAGEEGNCGYSGASRDRNGVDILVGRIWGASGARLRINDRLMMVKLVIGGCTLSVISAYAPQVGLDEARPKLFTRIWMRKGDRGLFKDRKVIPVKILLPNQALVMDTEIKRAGEEEDSIDRRD</sequence>
<dbReference type="AlphaFoldDB" id="A0A9J6A4Y5"/>
<dbReference type="EMBL" id="JACXVP010000003">
    <property type="protein sequence ID" value="KAG5619440.1"/>
    <property type="molecule type" value="Genomic_DNA"/>
</dbReference>
<protein>
    <submittedName>
        <fullName evidence="2">Uncharacterized protein</fullName>
    </submittedName>
</protein>
<comment type="caution">
    <text evidence="2">The sequence shown here is derived from an EMBL/GenBank/DDBJ whole genome shotgun (WGS) entry which is preliminary data.</text>
</comment>
<keyword evidence="3" id="KW-1185">Reference proteome</keyword>
<evidence type="ECO:0000313" key="2">
    <source>
        <dbReference type="EMBL" id="KAG5619440.1"/>
    </source>
</evidence>
<name>A0A9J6A4Y5_SOLCO</name>
<evidence type="ECO:0000313" key="3">
    <source>
        <dbReference type="Proteomes" id="UP000824120"/>
    </source>
</evidence>
<evidence type="ECO:0000256" key="1">
    <source>
        <dbReference type="SAM" id="MobiDB-lite"/>
    </source>
</evidence>
<proteinExistence type="predicted"/>
<dbReference type="Proteomes" id="UP000824120">
    <property type="component" value="Chromosome 3"/>
</dbReference>
<organism evidence="2 3">
    <name type="scientific">Solanum commersonii</name>
    <name type="common">Commerson's wild potato</name>
    <name type="synonym">Commerson's nightshade</name>
    <dbReference type="NCBI Taxonomy" id="4109"/>
    <lineage>
        <taxon>Eukaryota</taxon>
        <taxon>Viridiplantae</taxon>
        <taxon>Streptophyta</taxon>
        <taxon>Embryophyta</taxon>
        <taxon>Tracheophyta</taxon>
        <taxon>Spermatophyta</taxon>
        <taxon>Magnoliopsida</taxon>
        <taxon>eudicotyledons</taxon>
        <taxon>Gunneridae</taxon>
        <taxon>Pentapetalae</taxon>
        <taxon>asterids</taxon>
        <taxon>lamiids</taxon>
        <taxon>Solanales</taxon>
        <taxon>Solanaceae</taxon>
        <taxon>Solanoideae</taxon>
        <taxon>Solaneae</taxon>
        <taxon>Solanum</taxon>
    </lineage>
</organism>
<reference evidence="2 3" key="1">
    <citation type="submission" date="2020-09" db="EMBL/GenBank/DDBJ databases">
        <title>De no assembly of potato wild relative species, Solanum commersonii.</title>
        <authorList>
            <person name="Cho K."/>
        </authorList>
    </citation>
    <scope>NUCLEOTIDE SEQUENCE [LARGE SCALE GENOMIC DNA]</scope>
    <source>
        <strain evidence="2">LZ3.2</strain>
        <tissue evidence="2">Leaf</tissue>
    </source>
</reference>
<gene>
    <name evidence="2" type="ORF">H5410_019264</name>
</gene>
<accession>A0A9J6A4Y5</accession>
<feature type="region of interest" description="Disordered" evidence="1">
    <location>
        <begin position="63"/>
        <end position="82"/>
    </location>
</feature>